<organism evidence="1 2">
    <name type="scientific">Gallibacterium melopsittaci</name>
    <dbReference type="NCBI Taxonomy" id="516063"/>
    <lineage>
        <taxon>Bacteria</taxon>
        <taxon>Pseudomonadati</taxon>
        <taxon>Pseudomonadota</taxon>
        <taxon>Gammaproteobacteria</taxon>
        <taxon>Pasteurellales</taxon>
        <taxon>Pasteurellaceae</taxon>
        <taxon>Gallibacterium</taxon>
    </lineage>
</organism>
<accession>A0ABV6HTB1</accession>
<evidence type="ECO:0000313" key="2">
    <source>
        <dbReference type="Proteomes" id="UP001589769"/>
    </source>
</evidence>
<name>A0ABV6HTB1_9PAST</name>
<keyword evidence="2" id="KW-1185">Reference proteome</keyword>
<gene>
    <name evidence="1" type="ORF">ACFFHT_00815</name>
</gene>
<comment type="caution">
    <text evidence="1">The sequence shown here is derived from an EMBL/GenBank/DDBJ whole genome shotgun (WGS) entry which is preliminary data.</text>
</comment>
<protein>
    <submittedName>
        <fullName evidence="1">Uncharacterized protein</fullName>
    </submittedName>
</protein>
<dbReference type="Gene3D" id="3.10.450.40">
    <property type="match status" value="1"/>
</dbReference>
<dbReference type="Proteomes" id="UP001589769">
    <property type="component" value="Unassembled WGS sequence"/>
</dbReference>
<reference evidence="1 2" key="1">
    <citation type="submission" date="2024-09" db="EMBL/GenBank/DDBJ databases">
        <authorList>
            <person name="Sun Q."/>
            <person name="Mori K."/>
        </authorList>
    </citation>
    <scope>NUCLEOTIDE SEQUENCE [LARGE SCALE GENOMIC DNA]</scope>
    <source>
        <strain evidence="1 2">CCM 7538</strain>
    </source>
</reference>
<evidence type="ECO:0000313" key="1">
    <source>
        <dbReference type="EMBL" id="MFC0322116.1"/>
    </source>
</evidence>
<dbReference type="EMBL" id="JBHLWA010000004">
    <property type="protein sequence ID" value="MFC0322116.1"/>
    <property type="molecule type" value="Genomic_DNA"/>
</dbReference>
<sequence>MMNRAKSYLLKTRDILFKTKESYKNHLQSILHRAKLNKNGLITSDDDIIDLKDFIQDHCDKSEQLQELFDLDKCYFAVQKSPGYPTECLFIIDNETGDKEQISIHNFGNPPSAIVNFRSFCTYTITTFKLEYRKKLSEKQNVNYTEYDLWHKNPTTKQIVDQFITLKQIGDKLEQVISPNGLGNNVPTLLPEYQYLEQELIEFYQSKLSKINAELTVELKRRP</sequence>
<proteinExistence type="predicted"/>
<dbReference type="RefSeq" id="WP_382372563.1">
    <property type="nucleotide sequence ID" value="NZ_JBHLWA010000004.1"/>
</dbReference>